<proteinExistence type="predicted"/>
<gene>
    <name evidence="1" type="ORF">NEDG_00701</name>
</gene>
<dbReference type="InterPro" id="IPR012340">
    <property type="entry name" value="NA-bd_OB-fold"/>
</dbReference>
<dbReference type="GO" id="GO:0034475">
    <property type="term" value="P:U4 snRNA 3'-end processing"/>
    <property type="evidence" value="ECO:0007669"/>
    <property type="project" value="TreeGrafter"/>
</dbReference>
<dbReference type="OrthoDB" id="340500at2759"/>
<dbReference type="PANTHER" id="PTHR21321">
    <property type="entry name" value="PNAS-3 RELATED"/>
    <property type="match status" value="1"/>
</dbReference>
<dbReference type="Gene3D" id="2.40.50.140">
    <property type="entry name" value="Nucleic acid-binding proteins"/>
    <property type="match status" value="1"/>
</dbReference>
<dbReference type="GO" id="GO:0000177">
    <property type="term" value="C:cytoplasmic exosome (RNase complex)"/>
    <property type="evidence" value="ECO:0007669"/>
    <property type="project" value="TreeGrafter"/>
</dbReference>
<dbReference type="RefSeq" id="XP_067544216.1">
    <property type="nucleotide sequence ID" value="XM_067688119.1"/>
</dbReference>
<keyword evidence="2" id="KW-1185">Reference proteome</keyword>
<dbReference type="GO" id="GO:0000467">
    <property type="term" value="P:exonucleolytic trimming to generate mature 3'-end of 5.8S rRNA from tricistronic rRNA transcript (SSU-rRNA, 5.8S rRNA, LSU-rRNA)"/>
    <property type="evidence" value="ECO:0007669"/>
    <property type="project" value="TreeGrafter"/>
</dbReference>
<dbReference type="Pfam" id="PF21262">
    <property type="entry name" value="RRP40_S1"/>
    <property type="match status" value="1"/>
</dbReference>
<accession>A0A177ECL9</accession>
<dbReference type="GO" id="GO:0071038">
    <property type="term" value="P:TRAMP-dependent tRNA surveillance pathway"/>
    <property type="evidence" value="ECO:0007669"/>
    <property type="project" value="TreeGrafter"/>
</dbReference>
<dbReference type="Proteomes" id="UP000185944">
    <property type="component" value="Unassembled WGS sequence"/>
</dbReference>
<dbReference type="EMBL" id="LTDL01000040">
    <property type="protein sequence ID" value="OAG29568.1"/>
    <property type="molecule type" value="Genomic_DNA"/>
</dbReference>
<protein>
    <submittedName>
        <fullName evidence="1">Exosome complex component RRP4</fullName>
    </submittedName>
</protein>
<comment type="caution">
    <text evidence="1">The sequence shown here is derived from an EMBL/GenBank/DDBJ whole genome shotgun (WGS) entry which is preliminary data.</text>
</comment>
<reference evidence="1 2" key="1">
    <citation type="submission" date="2016-02" db="EMBL/GenBank/DDBJ databases">
        <title>Discovery of a natural microsporidian pathogen with a broad tissue tropism in Caenorhabditis elegans.</title>
        <authorList>
            <person name="Luallen R.J."/>
            <person name="Reinke A.W."/>
            <person name="Tong L."/>
            <person name="Botts M.R."/>
            <person name="Felix M.-A."/>
            <person name="Troemel E.R."/>
        </authorList>
    </citation>
    <scope>NUCLEOTIDE SEQUENCE [LARGE SCALE GENOMIC DNA]</scope>
    <source>
        <strain evidence="1 2">JUm2807</strain>
    </source>
</reference>
<dbReference type="GO" id="GO:0071035">
    <property type="term" value="P:nuclear polyadenylation-dependent rRNA catabolic process"/>
    <property type="evidence" value="ECO:0007669"/>
    <property type="project" value="TreeGrafter"/>
</dbReference>
<dbReference type="GO" id="GO:0003723">
    <property type="term" value="F:RNA binding"/>
    <property type="evidence" value="ECO:0007669"/>
    <property type="project" value="InterPro"/>
</dbReference>
<dbReference type="PANTHER" id="PTHR21321:SF1">
    <property type="entry name" value="EXOSOME COMPLEX COMPONENT RRP40"/>
    <property type="match status" value="1"/>
</dbReference>
<sequence length="192" mass="21029">MFWFPGDALPINKGQTSVGIETKEATAPGELMVLEGSNYWINFREVTYTPLLDDIVIGTVKSKGKDHYKIEIGSSSPAVIDCLDFTNATKRNRVALSPGDAVFAQVIDDAKHSETRLSARTEAAKGLGPLKSGVLIKIGILQSRYLLLNRQKLDLSPYECTVTLGMNGYAYVSPPHQDIITQLLKQVHPKVA</sequence>
<dbReference type="GO" id="GO:0000176">
    <property type="term" value="C:nuclear exosome (RNase complex)"/>
    <property type="evidence" value="ECO:0007669"/>
    <property type="project" value="TreeGrafter"/>
</dbReference>
<evidence type="ECO:0000313" key="2">
    <source>
        <dbReference type="Proteomes" id="UP000185944"/>
    </source>
</evidence>
<dbReference type="GO" id="GO:0071034">
    <property type="term" value="P:CUT catabolic process"/>
    <property type="evidence" value="ECO:0007669"/>
    <property type="project" value="TreeGrafter"/>
</dbReference>
<dbReference type="GeneID" id="93647051"/>
<dbReference type="AlphaFoldDB" id="A0A177ECL9"/>
<evidence type="ECO:0000313" key="1">
    <source>
        <dbReference type="EMBL" id="OAG29568.1"/>
    </source>
</evidence>
<dbReference type="InterPro" id="IPR026699">
    <property type="entry name" value="Exosome_RNA_bind1/RRP40/RRP4"/>
</dbReference>
<dbReference type="GO" id="GO:0071051">
    <property type="term" value="P:poly(A)-dependent snoRNA 3'-end processing"/>
    <property type="evidence" value="ECO:0007669"/>
    <property type="project" value="TreeGrafter"/>
</dbReference>
<dbReference type="STRING" id="1805483.A0A177ECL9"/>
<organism evidence="1 2">
    <name type="scientific">Nematocida displodere</name>
    <dbReference type="NCBI Taxonomy" id="1805483"/>
    <lineage>
        <taxon>Eukaryota</taxon>
        <taxon>Fungi</taxon>
        <taxon>Fungi incertae sedis</taxon>
        <taxon>Microsporidia</taxon>
        <taxon>Nematocida</taxon>
    </lineage>
</organism>
<dbReference type="VEuPathDB" id="MicrosporidiaDB:NEDG_00701"/>
<name>A0A177ECL9_9MICR</name>
<dbReference type="SUPFAM" id="SSF50249">
    <property type="entry name" value="Nucleic acid-binding proteins"/>
    <property type="match status" value="1"/>
</dbReference>